<dbReference type="InterPro" id="IPR004827">
    <property type="entry name" value="bZIP"/>
</dbReference>
<dbReference type="AlphaFoldDB" id="A0A409WQL6"/>
<dbReference type="Gene3D" id="1.20.5.170">
    <property type="match status" value="1"/>
</dbReference>
<feature type="region of interest" description="Disordered" evidence="2">
    <location>
        <begin position="1"/>
        <end position="39"/>
    </location>
</feature>
<evidence type="ECO:0000259" key="3">
    <source>
        <dbReference type="PROSITE" id="PS00036"/>
    </source>
</evidence>
<dbReference type="InParanoid" id="A0A409WQL6"/>
<keyword evidence="5" id="KW-1185">Reference proteome</keyword>
<protein>
    <recommendedName>
        <fullName evidence="3">BZIP domain-containing protein</fullName>
    </recommendedName>
</protein>
<accession>A0A409WQL6</accession>
<keyword evidence="1" id="KW-0175">Coiled coil</keyword>
<reference evidence="4 5" key="1">
    <citation type="journal article" date="2018" name="Evol. Lett.">
        <title>Horizontal gene cluster transfer increased hallucinogenic mushroom diversity.</title>
        <authorList>
            <person name="Reynolds H.T."/>
            <person name="Vijayakumar V."/>
            <person name="Gluck-Thaler E."/>
            <person name="Korotkin H.B."/>
            <person name="Matheny P.B."/>
            <person name="Slot J.C."/>
        </authorList>
    </citation>
    <scope>NUCLEOTIDE SEQUENCE [LARGE SCALE GENOMIC DNA]</scope>
    <source>
        <strain evidence="4 5">2631</strain>
    </source>
</reference>
<feature type="region of interest" description="Disordered" evidence="2">
    <location>
        <begin position="385"/>
        <end position="408"/>
    </location>
</feature>
<dbReference type="Proteomes" id="UP000283269">
    <property type="component" value="Unassembled WGS sequence"/>
</dbReference>
<evidence type="ECO:0000313" key="5">
    <source>
        <dbReference type="Proteomes" id="UP000283269"/>
    </source>
</evidence>
<evidence type="ECO:0000256" key="1">
    <source>
        <dbReference type="SAM" id="Coils"/>
    </source>
</evidence>
<feature type="compositionally biased region" description="Low complexity" evidence="2">
    <location>
        <begin position="1"/>
        <end position="21"/>
    </location>
</feature>
<dbReference type="OrthoDB" id="2285533at2759"/>
<feature type="region of interest" description="Disordered" evidence="2">
    <location>
        <begin position="302"/>
        <end position="327"/>
    </location>
</feature>
<evidence type="ECO:0000256" key="2">
    <source>
        <dbReference type="SAM" id="MobiDB-lite"/>
    </source>
</evidence>
<evidence type="ECO:0000313" key="4">
    <source>
        <dbReference type="EMBL" id="PPQ80798.1"/>
    </source>
</evidence>
<dbReference type="GO" id="GO:0003700">
    <property type="term" value="F:DNA-binding transcription factor activity"/>
    <property type="evidence" value="ECO:0007669"/>
    <property type="project" value="InterPro"/>
</dbReference>
<dbReference type="PROSITE" id="PS00036">
    <property type="entry name" value="BZIP_BASIC"/>
    <property type="match status" value="1"/>
</dbReference>
<sequence>MPKSNTTDSPPSSSTNSKPLSEVTSRMTDVALRKKKNADAQAAFRARRANYIATLEETVTNLESVVLQVQEASRDCRNKNAELEQENNRLRLEYREREKFWRALFQARKSGRVSELDDLPAPPSLSSPFMGQAQVSDLPTHSTGQPVLIHQQYGNGLGYRGDSDACQGSYNNPPSGCGANYNNQSPTIPFPNTSEISGDVGSSGSHPNVRGGKYAMYPYPLSRDGRWQVSASLPPIVPGGDSTTPPHSHSPVYIDSPTLTATSDMATYSGRFSGDEHKGALNAVLENAPYVFPNGDRFHQNVGDTMPNNRSTSPTASTPSSSTSIPMTSSFQFTFHEPSGQDRTNFDYRRHSLPHCPEVTLHGGTADISLTGQTSDSVRYRVNRRPDSTAEHPPIVPANENDSQHDLTSSDGDIPFTNQHLRPRRNTIRSHLHPQTPSPGPTPISCSVAVIKAQAFGALRRTRARAKKSSQGASKVAMDVLEARGIGVSTGPKRPRLNDDDFDVETP</sequence>
<feature type="compositionally biased region" description="Low complexity" evidence="2">
    <location>
        <begin position="311"/>
        <end position="327"/>
    </location>
</feature>
<feature type="region of interest" description="Disordered" evidence="2">
    <location>
        <begin position="484"/>
        <end position="507"/>
    </location>
</feature>
<name>A0A409WQL6_PSICY</name>
<organism evidence="4 5">
    <name type="scientific">Psilocybe cyanescens</name>
    <dbReference type="NCBI Taxonomy" id="93625"/>
    <lineage>
        <taxon>Eukaryota</taxon>
        <taxon>Fungi</taxon>
        <taxon>Dikarya</taxon>
        <taxon>Basidiomycota</taxon>
        <taxon>Agaricomycotina</taxon>
        <taxon>Agaricomycetes</taxon>
        <taxon>Agaricomycetidae</taxon>
        <taxon>Agaricales</taxon>
        <taxon>Agaricineae</taxon>
        <taxon>Strophariaceae</taxon>
        <taxon>Psilocybe</taxon>
    </lineage>
</organism>
<proteinExistence type="predicted"/>
<feature type="domain" description="BZIP" evidence="3">
    <location>
        <begin position="33"/>
        <end position="47"/>
    </location>
</feature>
<gene>
    <name evidence="4" type="ORF">CVT25_001923</name>
</gene>
<dbReference type="EMBL" id="NHYD01003307">
    <property type="protein sequence ID" value="PPQ80798.1"/>
    <property type="molecule type" value="Genomic_DNA"/>
</dbReference>
<comment type="caution">
    <text evidence="4">The sequence shown here is derived from an EMBL/GenBank/DDBJ whole genome shotgun (WGS) entry which is preliminary data.</text>
</comment>
<feature type="coiled-coil region" evidence="1">
    <location>
        <begin position="52"/>
        <end position="100"/>
    </location>
</feature>